<sequence>MRRPPPPPSEPHSPTDCCLGNIETKHQRIAAAAMLKMKMMTRQEIKRLSKNQLPGFKLRFHDALCWGTVEPVDPFSDYCFTKVVIILCEKDIKVI</sequence>
<name>A0A7J5ZDJ1_DISMA</name>
<keyword evidence="2" id="KW-1185">Reference proteome</keyword>
<comment type="caution">
    <text evidence="1">The sequence shown here is derived from an EMBL/GenBank/DDBJ whole genome shotgun (WGS) entry which is preliminary data.</text>
</comment>
<organism evidence="1 2">
    <name type="scientific">Dissostichus mawsoni</name>
    <name type="common">Antarctic cod</name>
    <dbReference type="NCBI Taxonomy" id="36200"/>
    <lineage>
        <taxon>Eukaryota</taxon>
        <taxon>Metazoa</taxon>
        <taxon>Chordata</taxon>
        <taxon>Craniata</taxon>
        <taxon>Vertebrata</taxon>
        <taxon>Euteleostomi</taxon>
        <taxon>Actinopterygii</taxon>
        <taxon>Neopterygii</taxon>
        <taxon>Teleostei</taxon>
        <taxon>Neoteleostei</taxon>
        <taxon>Acanthomorphata</taxon>
        <taxon>Eupercaria</taxon>
        <taxon>Perciformes</taxon>
        <taxon>Notothenioidei</taxon>
        <taxon>Nototheniidae</taxon>
        <taxon>Dissostichus</taxon>
    </lineage>
</organism>
<dbReference type="AlphaFoldDB" id="A0A7J5ZDJ1"/>
<dbReference type="EMBL" id="JAAKFY010000003">
    <property type="protein sequence ID" value="KAF3859696.1"/>
    <property type="molecule type" value="Genomic_DNA"/>
</dbReference>
<gene>
    <name evidence="1" type="ORF">F7725_022095</name>
</gene>
<proteinExistence type="predicted"/>
<reference evidence="1 2" key="1">
    <citation type="submission" date="2020-03" db="EMBL/GenBank/DDBJ databases">
        <title>Dissostichus mawsoni Genome sequencing and assembly.</title>
        <authorList>
            <person name="Park H."/>
        </authorList>
    </citation>
    <scope>NUCLEOTIDE SEQUENCE [LARGE SCALE GENOMIC DNA]</scope>
    <source>
        <strain evidence="1">DM0001</strain>
        <tissue evidence="1">Muscle</tissue>
    </source>
</reference>
<accession>A0A7J5ZDJ1</accession>
<protein>
    <submittedName>
        <fullName evidence="1">Uncharacterized protein</fullName>
    </submittedName>
</protein>
<evidence type="ECO:0000313" key="1">
    <source>
        <dbReference type="EMBL" id="KAF3859696.1"/>
    </source>
</evidence>
<evidence type="ECO:0000313" key="2">
    <source>
        <dbReference type="Proteomes" id="UP000518266"/>
    </source>
</evidence>
<dbReference type="Proteomes" id="UP000518266">
    <property type="component" value="Unassembled WGS sequence"/>
</dbReference>